<evidence type="ECO:0000313" key="2">
    <source>
        <dbReference type="EnsemblMetazoa" id="CLYHEMP003294.1"/>
    </source>
</evidence>
<feature type="region of interest" description="Disordered" evidence="1">
    <location>
        <begin position="337"/>
        <end position="358"/>
    </location>
</feature>
<feature type="compositionally biased region" description="Basic residues" evidence="1">
    <location>
        <begin position="470"/>
        <end position="485"/>
    </location>
</feature>
<dbReference type="Proteomes" id="UP000594262">
    <property type="component" value="Unplaced"/>
</dbReference>
<feature type="compositionally biased region" description="Basic and acidic residues" evidence="1">
    <location>
        <begin position="435"/>
        <end position="450"/>
    </location>
</feature>
<feature type="compositionally biased region" description="Polar residues" evidence="1">
    <location>
        <begin position="505"/>
        <end position="516"/>
    </location>
</feature>
<feature type="region of interest" description="Disordered" evidence="1">
    <location>
        <begin position="399"/>
        <end position="530"/>
    </location>
</feature>
<accession>A0A7M5URF3</accession>
<feature type="compositionally biased region" description="Basic and acidic residues" evidence="1">
    <location>
        <begin position="488"/>
        <end position="504"/>
    </location>
</feature>
<proteinExistence type="predicted"/>
<reference evidence="2" key="1">
    <citation type="submission" date="2021-01" db="UniProtKB">
        <authorList>
            <consortium name="EnsemblMetazoa"/>
        </authorList>
    </citation>
    <scope>IDENTIFICATION</scope>
</reference>
<protein>
    <submittedName>
        <fullName evidence="2">Uncharacterized protein</fullName>
    </submittedName>
</protein>
<evidence type="ECO:0000256" key="1">
    <source>
        <dbReference type="SAM" id="MobiDB-lite"/>
    </source>
</evidence>
<feature type="compositionally biased region" description="Basic and acidic residues" evidence="1">
    <location>
        <begin position="460"/>
        <end position="469"/>
    </location>
</feature>
<organism evidence="2 3">
    <name type="scientific">Clytia hemisphaerica</name>
    <dbReference type="NCBI Taxonomy" id="252671"/>
    <lineage>
        <taxon>Eukaryota</taxon>
        <taxon>Metazoa</taxon>
        <taxon>Cnidaria</taxon>
        <taxon>Hydrozoa</taxon>
        <taxon>Hydroidolina</taxon>
        <taxon>Leptothecata</taxon>
        <taxon>Obeliida</taxon>
        <taxon>Clytiidae</taxon>
        <taxon>Clytia</taxon>
    </lineage>
</organism>
<sequence>LKQNRLQISPESKIILSSRTRKMNEQIFFPREVFEEYKGSHRKQARPYKVFSGLNPRKYPEESKAKQFIDILFKPDIRIVEDKFAEKGKKKIHRAISLSEHCRVLDKQVTDHCGQQGKESSARGHQAKECALTVGDKEILCNGDEVNTTKNKSDNIDVAVENQVVENFEIEHALERKKDVLNVLESSNLSSMNCGDQESGDEEEYGEYVDEFILTPPYYSTSYYDLVDEEEDTIVEDPISESCPAALSNDEDRKETFTYKPYSTCDEIDENKMQDGDFSAIVDNKQQTALYGEENQDISVSASVLLHNVGIDENEAKEFDSSLPVHAKLGILSEQGVNEEVSDETKIDSPDGSIEGGTVDMKTVDMIYRREDNALSDPTTLENLIKEEILIDVSVESKEDNTILQESNEKKHPKRGRESTSSLEDESVETQPYEKTAEIEVGDEMKDQSWIDRIIVSSDANEKEENKKTGKEKKKQRKTKGRRTANLKNDHVDEIVPNHEKSEGKTSQAETVNQPATRRRSLRQKKKSTN</sequence>
<dbReference type="AlphaFoldDB" id="A0A7M5URF3"/>
<name>A0A7M5URF3_9CNID</name>
<keyword evidence="3" id="KW-1185">Reference proteome</keyword>
<feature type="compositionally biased region" description="Basic residues" evidence="1">
    <location>
        <begin position="517"/>
        <end position="530"/>
    </location>
</feature>
<evidence type="ECO:0000313" key="3">
    <source>
        <dbReference type="Proteomes" id="UP000594262"/>
    </source>
</evidence>
<dbReference type="EnsemblMetazoa" id="CLYHEMT003294.1">
    <property type="protein sequence ID" value="CLYHEMP003294.1"/>
    <property type="gene ID" value="CLYHEMG003294"/>
</dbReference>